<feature type="coiled-coil region" evidence="1">
    <location>
        <begin position="73"/>
        <end position="100"/>
    </location>
</feature>
<accession>A0A090LYQ6</accession>
<comment type="caution">
    <text evidence="4">The sequence shown here is derived from an EMBL/GenBank/DDBJ whole genome shotgun (WGS) entry which is preliminary data.</text>
</comment>
<keyword evidence="5" id="KW-1185">Reference proteome</keyword>
<proteinExistence type="predicted"/>
<dbReference type="RefSeq" id="XP_022838385.1">
    <property type="nucleotide sequence ID" value="XM_022985517.1"/>
</dbReference>
<keyword evidence="1" id="KW-0175">Coiled coil</keyword>
<keyword evidence="3" id="KW-0812">Transmembrane</keyword>
<dbReference type="InParanoid" id="A0A090LYQ6"/>
<evidence type="ECO:0000256" key="1">
    <source>
        <dbReference type="SAM" id="Coils"/>
    </source>
</evidence>
<organism evidence="4 5">
    <name type="scientific">Ostreococcus tauri</name>
    <name type="common">Marine green alga</name>
    <dbReference type="NCBI Taxonomy" id="70448"/>
    <lineage>
        <taxon>Eukaryota</taxon>
        <taxon>Viridiplantae</taxon>
        <taxon>Chlorophyta</taxon>
        <taxon>Mamiellophyceae</taxon>
        <taxon>Mamiellales</taxon>
        <taxon>Bathycoccaceae</taxon>
        <taxon>Ostreococcus</taxon>
    </lineage>
</organism>
<dbReference type="Proteomes" id="UP000009170">
    <property type="component" value="Unassembled WGS sequence"/>
</dbReference>
<evidence type="ECO:0000256" key="2">
    <source>
        <dbReference type="SAM" id="MobiDB-lite"/>
    </source>
</evidence>
<dbReference type="AlphaFoldDB" id="A0A090LYQ6"/>
<feature type="transmembrane region" description="Helical" evidence="3">
    <location>
        <begin position="16"/>
        <end position="33"/>
    </location>
</feature>
<sequence length="169" mass="18903">MTALIDQQRAASAQRGYLLFFLFFFLLMTANDFTPARTRRNQRASSRTLGESASTGDDARAPTRKEEVRDKVIIDLSESNARLESENRRLRASAVGLREALKKRGGEVEAKEIDEAYNLTSLTVSDARTPQLRGRDIEGKLVEEEADGVRKTVAASRRLLRERFGSTPA</sequence>
<feature type="region of interest" description="Disordered" evidence="2">
    <location>
        <begin position="37"/>
        <end position="66"/>
    </location>
</feature>
<feature type="compositionally biased region" description="Polar residues" evidence="2">
    <location>
        <begin position="43"/>
        <end position="55"/>
    </location>
</feature>
<dbReference type="EMBL" id="CAID01000001">
    <property type="protein sequence ID" value="CEF96931.1"/>
    <property type="molecule type" value="Genomic_DNA"/>
</dbReference>
<feature type="compositionally biased region" description="Basic and acidic residues" evidence="2">
    <location>
        <begin position="57"/>
        <end position="66"/>
    </location>
</feature>
<gene>
    <name evidence="4" type="ORF">OT_ostta01g06555</name>
</gene>
<evidence type="ECO:0000313" key="5">
    <source>
        <dbReference type="Proteomes" id="UP000009170"/>
    </source>
</evidence>
<reference evidence="4 5" key="2">
    <citation type="journal article" date="2014" name="BMC Genomics">
        <title>An improved genome of the model marine alga Ostreococcus tauri unfolds by assessing Illumina de novo assemblies.</title>
        <authorList>
            <person name="Blanc-Mathieu R."/>
            <person name="Verhelst B."/>
            <person name="Derelle E."/>
            <person name="Rombauts S."/>
            <person name="Bouget F.Y."/>
            <person name="Carre I."/>
            <person name="Chateau A."/>
            <person name="Eyre-Walker A."/>
            <person name="Grimsley N."/>
            <person name="Moreau H."/>
            <person name="Piegu B."/>
            <person name="Rivals E."/>
            <person name="Schackwitz W."/>
            <person name="Van de Peer Y."/>
            <person name="Piganeau G."/>
        </authorList>
    </citation>
    <scope>NUCLEOTIDE SEQUENCE [LARGE SCALE GENOMIC DNA]</scope>
    <source>
        <strain evidence="5">OTTH 0595 / CCAP 157/2 / RCC745</strain>
    </source>
</reference>
<dbReference type="OrthoDB" id="2020896at2759"/>
<dbReference type="KEGG" id="ota:OT_ostta01g06555"/>
<evidence type="ECO:0000313" key="4">
    <source>
        <dbReference type="EMBL" id="CEF96931.1"/>
    </source>
</evidence>
<reference evidence="5" key="1">
    <citation type="journal article" date="2006" name="Proc. Natl. Acad. Sci. U.S.A.">
        <title>Genome analysis of the smallest free-living eukaryote Ostreococcus tauri unveils many unique features.</title>
        <authorList>
            <person name="Derelle E."/>
            <person name="Ferraz C."/>
            <person name="Rombauts S."/>
            <person name="Rouze P."/>
            <person name="Worden A.Z."/>
            <person name="Robbens S."/>
            <person name="Partensky F."/>
            <person name="Degroeve S."/>
            <person name="Echeynie S."/>
            <person name="Cooke R."/>
            <person name="Saeys Y."/>
            <person name="Wuyts J."/>
            <person name="Jabbari K."/>
            <person name="Bowler C."/>
            <person name="Panaud O."/>
            <person name="Piegu B."/>
            <person name="Ball S.G."/>
            <person name="Ral J.-P."/>
            <person name="Bouget F.-Y."/>
            <person name="Piganeau G."/>
            <person name="De Baets B."/>
            <person name="Picard A."/>
            <person name="Delseny M."/>
            <person name="Demaille J."/>
            <person name="Van de Peer Y."/>
            <person name="Moreau H."/>
        </authorList>
    </citation>
    <scope>NUCLEOTIDE SEQUENCE [LARGE SCALE GENOMIC DNA]</scope>
    <source>
        <strain evidence="5">OTTH 0595 / CCAP 157/2 / RCC745</strain>
    </source>
</reference>
<name>A0A090LYQ6_OSTTA</name>
<keyword evidence="3" id="KW-1133">Transmembrane helix</keyword>
<protein>
    <submittedName>
        <fullName evidence="4">Uncharacterized protein</fullName>
    </submittedName>
</protein>
<evidence type="ECO:0000256" key="3">
    <source>
        <dbReference type="SAM" id="Phobius"/>
    </source>
</evidence>
<keyword evidence="3" id="KW-0472">Membrane</keyword>
<dbReference type="GeneID" id="9836520"/>